<feature type="transmembrane region" description="Helical" evidence="12">
    <location>
        <begin position="514"/>
        <end position="533"/>
    </location>
</feature>
<dbReference type="KEGG" id="ote:Oter_2609"/>
<dbReference type="AlphaFoldDB" id="B1ZU08"/>
<feature type="transmembrane region" description="Helical" evidence="12">
    <location>
        <begin position="182"/>
        <end position="201"/>
    </location>
</feature>
<evidence type="ECO:0000256" key="9">
    <source>
        <dbReference type="ARBA" id="ARBA00023136"/>
    </source>
</evidence>
<dbReference type="Gene3D" id="1.20.1730.10">
    <property type="entry name" value="Sodium/glucose cotransporter"/>
    <property type="match status" value="1"/>
</dbReference>
<sequence length="566" mass="61597">MNTLDWLILLGTMLGIAAYGAWHTRHTDNLNTYLKGNASTGWGTIGLSVMATQASAITFLSIPGQGFESGIGFVQNYFGLPLALIIVCAVFLPLYRRLDVYTAYEFLGHRFDRKTRLLGAGLFLMQRGLAAGVTIYAPAIILSTVLGWRLDLTIICTGLLVIVYTVTGGSVAVSLTQKWQMLVIFGGMITAFIVLLTKLPAGLGFHGAAEVAGAMGKLQAVDFSLDPDRRYTLWSGLLGGLFLSLSYFGTDQSQVQRYIGGARMREGRLGLMFNAVLKIPMQFFILLLGALVFVFYQFQPAPVFYNRVEWQRHAAGPNGAVFRSLEERHATLHAEKHGALQAWLAAKDTGDSAAVETAHAKLLAADAATNVVRAEAKTALLAVDPRAHTKDSDYVFIGFILAELPHGAIGLLIAVMIAAALGSKAGELNALGTTSTIDFWRVFRPLAAHDERRNVRVAKWFTAFWGLFAISFALFASFAENLIEAINILGSIFYGVVLGIFLVAFFLKRVGGTAVFWAAVAAQTLVFILYASLTISYLWYNLIGCAACMLFSLLLHAVLHRKGLEE</sequence>
<dbReference type="GO" id="GO:0005886">
    <property type="term" value="C:plasma membrane"/>
    <property type="evidence" value="ECO:0007669"/>
    <property type="project" value="UniProtKB-SubCell"/>
</dbReference>
<dbReference type="PANTHER" id="PTHR42985:SF40">
    <property type="entry name" value="LD47995P-RELATED"/>
    <property type="match status" value="1"/>
</dbReference>
<evidence type="ECO:0000256" key="8">
    <source>
        <dbReference type="ARBA" id="ARBA00023065"/>
    </source>
</evidence>
<evidence type="ECO:0000256" key="2">
    <source>
        <dbReference type="ARBA" id="ARBA00006434"/>
    </source>
</evidence>
<feature type="transmembrane region" description="Helical" evidence="12">
    <location>
        <begin position="460"/>
        <end position="479"/>
    </location>
</feature>
<feature type="transmembrane region" description="Helical" evidence="12">
    <location>
        <begin position="231"/>
        <end position="250"/>
    </location>
</feature>
<accession>B1ZU08</accession>
<protein>
    <submittedName>
        <fullName evidence="13">Na+/solute symporter</fullName>
    </submittedName>
</protein>
<evidence type="ECO:0000256" key="10">
    <source>
        <dbReference type="ARBA" id="ARBA00023201"/>
    </source>
</evidence>
<evidence type="ECO:0000256" key="7">
    <source>
        <dbReference type="ARBA" id="ARBA00023053"/>
    </source>
</evidence>
<dbReference type="RefSeq" id="WP_012375425.1">
    <property type="nucleotide sequence ID" value="NC_010571.1"/>
</dbReference>
<reference evidence="13 14" key="1">
    <citation type="journal article" date="2011" name="J. Bacteriol.">
        <title>Genome sequence of the verrucomicrobium Opitutus terrae PB90-1, an abundant inhabitant of rice paddy soil ecosystems.</title>
        <authorList>
            <person name="van Passel M.W."/>
            <person name="Kant R."/>
            <person name="Palva A."/>
            <person name="Copeland A."/>
            <person name="Lucas S."/>
            <person name="Lapidus A."/>
            <person name="Glavina del Rio T."/>
            <person name="Pitluck S."/>
            <person name="Goltsman E."/>
            <person name="Clum A."/>
            <person name="Sun H."/>
            <person name="Schmutz J."/>
            <person name="Larimer F.W."/>
            <person name="Land M.L."/>
            <person name="Hauser L."/>
            <person name="Kyrpides N."/>
            <person name="Mikhailova N."/>
            <person name="Richardson P.P."/>
            <person name="Janssen P.H."/>
            <person name="de Vos W.M."/>
            <person name="Smidt H."/>
        </authorList>
    </citation>
    <scope>NUCLEOTIDE SEQUENCE [LARGE SCALE GENOMIC DNA]</scope>
    <source>
        <strain evidence="14">DSM 11246 / JCM 15787 / PB90-1</strain>
    </source>
</reference>
<dbReference type="HOGENOM" id="CLU_018808_11_4_0"/>
<feature type="transmembrane region" description="Helical" evidence="12">
    <location>
        <begin position="539"/>
        <end position="559"/>
    </location>
</feature>
<evidence type="ECO:0000256" key="1">
    <source>
        <dbReference type="ARBA" id="ARBA00004651"/>
    </source>
</evidence>
<feature type="transmembrane region" description="Helical" evidence="12">
    <location>
        <begin position="117"/>
        <end position="146"/>
    </location>
</feature>
<dbReference type="PROSITE" id="PS50283">
    <property type="entry name" value="NA_SOLUT_SYMP_3"/>
    <property type="match status" value="1"/>
</dbReference>
<keyword evidence="14" id="KW-1185">Reference proteome</keyword>
<keyword evidence="10" id="KW-0739">Sodium transport</keyword>
<comment type="similarity">
    <text evidence="2 11">Belongs to the sodium:solute symporter (SSF) (TC 2.A.21) family.</text>
</comment>
<evidence type="ECO:0000256" key="12">
    <source>
        <dbReference type="SAM" id="Phobius"/>
    </source>
</evidence>
<feature type="transmembrane region" description="Helical" evidence="12">
    <location>
        <begin position="485"/>
        <end position="507"/>
    </location>
</feature>
<feature type="transmembrane region" description="Helical" evidence="12">
    <location>
        <begin position="152"/>
        <end position="175"/>
    </location>
</feature>
<dbReference type="STRING" id="452637.Oter_2609"/>
<dbReference type="PANTHER" id="PTHR42985">
    <property type="entry name" value="SODIUM-COUPLED MONOCARBOXYLATE TRANSPORTER"/>
    <property type="match status" value="1"/>
</dbReference>
<dbReference type="Proteomes" id="UP000007013">
    <property type="component" value="Chromosome"/>
</dbReference>
<comment type="subcellular location">
    <subcellularLocation>
        <location evidence="1">Cell membrane</location>
        <topology evidence="1">Multi-pass membrane protein</topology>
    </subcellularLocation>
</comment>
<feature type="transmembrane region" description="Helical" evidence="12">
    <location>
        <begin position="6"/>
        <end position="22"/>
    </location>
</feature>
<name>B1ZU08_OPITP</name>
<organism evidence="13 14">
    <name type="scientific">Opitutus terrae (strain DSM 11246 / JCM 15787 / PB90-1)</name>
    <dbReference type="NCBI Taxonomy" id="452637"/>
    <lineage>
        <taxon>Bacteria</taxon>
        <taxon>Pseudomonadati</taxon>
        <taxon>Verrucomicrobiota</taxon>
        <taxon>Opitutia</taxon>
        <taxon>Opitutales</taxon>
        <taxon>Opitutaceae</taxon>
        <taxon>Opitutus</taxon>
    </lineage>
</organism>
<evidence type="ECO:0000313" key="14">
    <source>
        <dbReference type="Proteomes" id="UP000007013"/>
    </source>
</evidence>
<keyword evidence="9 12" id="KW-0472">Membrane</keyword>
<dbReference type="GO" id="GO:0015293">
    <property type="term" value="F:symporter activity"/>
    <property type="evidence" value="ECO:0007669"/>
    <property type="project" value="TreeGrafter"/>
</dbReference>
<evidence type="ECO:0000256" key="6">
    <source>
        <dbReference type="ARBA" id="ARBA00022989"/>
    </source>
</evidence>
<dbReference type="CDD" id="cd11494">
    <property type="entry name" value="SLC5sbd_NIS-like_u2"/>
    <property type="match status" value="1"/>
</dbReference>
<evidence type="ECO:0000256" key="11">
    <source>
        <dbReference type="RuleBase" id="RU362091"/>
    </source>
</evidence>
<keyword evidence="7" id="KW-0915">Sodium</keyword>
<keyword evidence="8" id="KW-0406">Ion transport</keyword>
<proteinExistence type="inferred from homology"/>
<feature type="transmembrane region" description="Helical" evidence="12">
    <location>
        <begin position="394"/>
        <end position="421"/>
    </location>
</feature>
<dbReference type="InterPro" id="IPR001734">
    <property type="entry name" value="Na/solute_symporter"/>
</dbReference>
<dbReference type="eggNOG" id="COG0591">
    <property type="taxonomic scope" value="Bacteria"/>
</dbReference>
<keyword evidence="5 12" id="KW-0812">Transmembrane</keyword>
<feature type="transmembrane region" description="Helical" evidence="12">
    <location>
        <begin position="271"/>
        <end position="296"/>
    </location>
</feature>
<dbReference type="InterPro" id="IPR038377">
    <property type="entry name" value="Na/Glc_symporter_sf"/>
</dbReference>
<dbReference type="Pfam" id="PF00474">
    <property type="entry name" value="SSF"/>
    <property type="match status" value="2"/>
</dbReference>
<keyword evidence="6 12" id="KW-1133">Transmembrane helix</keyword>
<evidence type="ECO:0000256" key="3">
    <source>
        <dbReference type="ARBA" id="ARBA00022448"/>
    </source>
</evidence>
<dbReference type="OrthoDB" id="9810181at2"/>
<keyword evidence="3" id="KW-0813">Transport</keyword>
<evidence type="ECO:0000256" key="4">
    <source>
        <dbReference type="ARBA" id="ARBA00022475"/>
    </source>
</evidence>
<feature type="transmembrane region" description="Helical" evidence="12">
    <location>
        <begin position="42"/>
        <end position="62"/>
    </location>
</feature>
<dbReference type="EMBL" id="CP001032">
    <property type="protein sequence ID" value="ACB75890.1"/>
    <property type="molecule type" value="Genomic_DNA"/>
</dbReference>
<keyword evidence="4" id="KW-1003">Cell membrane</keyword>
<gene>
    <name evidence="13" type="ordered locus">Oter_2609</name>
</gene>
<evidence type="ECO:0000256" key="5">
    <source>
        <dbReference type="ARBA" id="ARBA00022692"/>
    </source>
</evidence>
<evidence type="ECO:0000313" key="13">
    <source>
        <dbReference type="EMBL" id="ACB75890.1"/>
    </source>
</evidence>
<dbReference type="InterPro" id="IPR051163">
    <property type="entry name" value="Sodium:Solute_Symporter_SSF"/>
</dbReference>
<dbReference type="GO" id="GO:0006814">
    <property type="term" value="P:sodium ion transport"/>
    <property type="evidence" value="ECO:0007669"/>
    <property type="project" value="UniProtKB-KW"/>
</dbReference>
<feature type="transmembrane region" description="Helical" evidence="12">
    <location>
        <begin position="74"/>
        <end position="96"/>
    </location>
</feature>